<evidence type="ECO:0000259" key="7">
    <source>
        <dbReference type="PROSITE" id="PS50157"/>
    </source>
</evidence>
<dbReference type="PROSITE" id="PS00028">
    <property type="entry name" value="ZINC_FINGER_C2H2_1"/>
    <property type="match status" value="1"/>
</dbReference>
<evidence type="ECO:0000256" key="4">
    <source>
        <dbReference type="ARBA" id="ARBA00022833"/>
    </source>
</evidence>
<dbReference type="CDD" id="cd07765">
    <property type="entry name" value="KRAB_A-box"/>
    <property type="match status" value="1"/>
</dbReference>
<dbReference type="SMART" id="SM00349">
    <property type="entry name" value="KRAB"/>
    <property type="match status" value="1"/>
</dbReference>
<dbReference type="RefSeq" id="XP_033788852.1">
    <property type="nucleotide sequence ID" value="XM_033932961.1"/>
</dbReference>
<dbReference type="PANTHER" id="PTHR23232">
    <property type="entry name" value="KRAB DOMAIN C2H2 ZINC FINGER"/>
    <property type="match status" value="1"/>
</dbReference>
<keyword evidence="4" id="KW-0862">Zinc</keyword>
<dbReference type="Gene3D" id="3.30.160.60">
    <property type="entry name" value="Classic Zinc Finger"/>
    <property type="match status" value="1"/>
</dbReference>
<keyword evidence="3 5" id="KW-0863">Zinc-finger</keyword>
<sequence>MAAGASFQMPVTLEDIFISFSQEEWEYLNEEQKELYREVMAENYETLMSLGTDSPPVTPDIISHTERGEEPYIKDEPGSEERETGTSSCSDHEITQERKREGEHPIEREEIQRQSENVCENISQGTKRIHTENFKQKSKEQKNPAGDSSDGVTKCERNDRELSSIPEGQRPVRINNSDKVASDFHHGKKKGKKHQKEFASTRSINFISPKGNKSIPLFSEPQKHKRNHKNENPITSTEHNKCLSQFSNLKMFHTGYKPYTCSQCNKRFTRLSYLRIHRRIHKGDKPFTCTEYSSEDPHR</sequence>
<dbReference type="GeneID" id="117355011"/>
<proteinExistence type="predicted"/>
<feature type="compositionally biased region" description="Basic and acidic residues" evidence="6">
    <location>
        <begin position="129"/>
        <end position="142"/>
    </location>
</feature>
<accession>A0A6P8PJT0</accession>
<dbReference type="KEGG" id="gsh:117355011"/>
<dbReference type="Pfam" id="PF01352">
    <property type="entry name" value="KRAB"/>
    <property type="match status" value="1"/>
</dbReference>
<dbReference type="GO" id="GO:0008270">
    <property type="term" value="F:zinc ion binding"/>
    <property type="evidence" value="ECO:0007669"/>
    <property type="project" value="UniProtKB-KW"/>
</dbReference>
<dbReference type="InterPro" id="IPR036236">
    <property type="entry name" value="Znf_C2H2_sf"/>
</dbReference>
<dbReference type="OrthoDB" id="8922241at2759"/>
<feature type="compositionally biased region" description="Basic and acidic residues" evidence="6">
    <location>
        <begin position="63"/>
        <end position="113"/>
    </location>
</feature>
<feature type="compositionally biased region" description="Basic and acidic residues" evidence="6">
    <location>
        <begin position="153"/>
        <end position="162"/>
    </location>
</feature>
<evidence type="ECO:0000313" key="10">
    <source>
        <dbReference type="RefSeq" id="XP_033788852.1"/>
    </source>
</evidence>
<dbReference type="PROSITE" id="PS50805">
    <property type="entry name" value="KRAB"/>
    <property type="match status" value="1"/>
</dbReference>
<evidence type="ECO:0000256" key="6">
    <source>
        <dbReference type="SAM" id="MobiDB-lite"/>
    </source>
</evidence>
<dbReference type="FunFam" id="3.30.160.60:FF:000358">
    <property type="entry name" value="zinc finger protein 24"/>
    <property type="match status" value="1"/>
</dbReference>
<organism evidence="9 10">
    <name type="scientific">Geotrypetes seraphini</name>
    <name type="common">Gaboon caecilian</name>
    <name type="synonym">Caecilia seraphini</name>
    <dbReference type="NCBI Taxonomy" id="260995"/>
    <lineage>
        <taxon>Eukaryota</taxon>
        <taxon>Metazoa</taxon>
        <taxon>Chordata</taxon>
        <taxon>Craniata</taxon>
        <taxon>Vertebrata</taxon>
        <taxon>Euteleostomi</taxon>
        <taxon>Amphibia</taxon>
        <taxon>Gymnophiona</taxon>
        <taxon>Geotrypetes</taxon>
    </lineage>
</organism>
<feature type="domain" description="C2H2-type" evidence="7">
    <location>
        <begin position="259"/>
        <end position="286"/>
    </location>
</feature>
<dbReference type="PANTHER" id="PTHR23232:SF118">
    <property type="entry name" value="ZINC FINGER PROTEIN 746"/>
    <property type="match status" value="1"/>
</dbReference>
<evidence type="ECO:0000256" key="5">
    <source>
        <dbReference type="PROSITE-ProRule" id="PRU00042"/>
    </source>
</evidence>
<dbReference type="AlphaFoldDB" id="A0A6P8PJT0"/>
<dbReference type="GO" id="GO:0006355">
    <property type="term" value="P:regulation of DNA-templated transcription"/>
    <property type="evidence" value="ECO:0007669"/>
    <property type="project" value="InterPro"/>
</dbReference>
<dbReference type="Proteomes" id="UP000515159">
    <property type="component" value="Chromosome 2"/>
</dbReference>
<keyword evidence="2" id="KW-0677">Repeat</keyword>
<evidence type="ECO:0000256" key="2">
    <source>
        <dbReference type="ARBA" id="ARBA00022737"/>
    </source>
</evidence>
<dbReference type="InterPro" id="IPR050169">
    <property type="entry name" value="Krueppel_C2H2_ZnF"/>
</dbReference>
<gene>
    <name evidence="10" type="primary">LOC117355011</name>
</gene>
<name>A0A6P8PJT0_GEOSA</name>
<dbReference type="Gene3D" id="6.10.140.140">
    <property type="match status" value="1"/>
</dbReference>
<dbReference type="SUPFAM" id="SSF109640">
    <property type="entry name" value="KRAB domain (Kruppel-associated box)"/>
    <property type="match status" value="1"/>
</dbReference>
<evidence type="ECO:0000259" key="8">
    <source>
        <dbReference type="PROSITE" id="PS50805"/>
    </source>
</evidence>
<dbReference type="SUPFAM" id="SSF57667">
    <property type="entry name" value="beta-beta-alpha zinc fingers"/>
    <property type="match status" value="1"/>
</dbReference>
<feature type="compositionally biased region" description="Polar residues" evidence="6">
    <location>
        <begin position="114"/>
        <end position="126"/>
    </location>
</feature>
<feature type="region of interest" description="Disordered" evidence="6">
    <location>
        <begin position="48"/>
        <end position="236"/>
    </location>
</feature>
<reference evidence="10" key="1">
    <citation type="submission" date="2025-08" db="UniProtKB">
        <authorList>
            <consortium name="RefSeq"/>
        </authorList>
    </citation>
    <scope>IDENTIFICATION</scope>
</reference>
<feature type="compositionally biased region" description="Basic residues" evidence="6">
    <location>
        <begin position="186"/>
        <end position="195"/>
    </location>
</feature>
<evidence type="ECO:0000256" key="3">
    <source>
        <dbReference type="ARBA" id="ARBA00022771"/>
    </source>
</evidence>
<feature type="domain" description="KRAB" evidence="8">
    <location>
        <begin position="11"/>
        <end position="84"/>
    </location>
</feature>
<dbReference type="PROSITE" id="PS50157">
    <property type="entry name" value="ZINC_FINGER_C2H2_2"/>
    <property type="match status" value="1"/>
</dbReference>
<evidence type="ECO:0000256" key="1">
    <source>
        <dbReference type="ARBA" id="ARBA00022723"/>
    </source>
</evidence>
<dbReference type="InterPro" id="IPR013087">
    <property type="entry name" value="Znf_C2H2_type"/>
</dbReference>
<dbReference type="InterPro" id="IPR001909">
    <property type="entry name" value="KRAB"/>
</dbReference>
<dbReference type="SMART" id="SM00355">
    <property type="entry name" value="ZnF_C2H2"/>
    <property type="match status" value="1"/>
</dbReference>
<evidence type="ECO:0000313" key="9">
    <source>
        <dbReference type="Proteomes" id="UP000515159"/>
    </source>
</evidence>
<keyword evidence="1" id="KW-0479">Metal-binding</keyword>
<dbReference type="InterPro" id="IPR036051">
    <property type="entry name" value="KRAB_dom_sf"/>
</dbReference>
<keyword evidence="9" id="KW-1185">Reference proteome</keyword>
<dbReference type="Pfam" id="PF00096">
    <property type="entry name" value="zf-C2H2"/>
    <property type="match status" value="1"/>
</dbReference>
<dbReference type="InParanoid" id="A0A6P8PJT0"/>
<protein>
    <submittedName>
        <fullName evidence="10">Oocyte zinc finger protein XlCOF6-like</fullName>
    </submittedName>
</protein>